<dbReference type="AlphaFoldDB" id="A0A8H7TBM6"/>
<feature type="transmembrane region" description="Helical" evidence="3">
    <location>
        <begin position="528"/>
        <end position="546"/>
    </location>
</feature>
<feature type="transmembrane region" description="Helical" evidence="3">
    <location>
        <begin position="492"/>
        <end position="516"/>
    </location>
</feature>
<keyword evidence="3" id="KW-0812">Transmembrane</keyword>
<proteinExistence type="inferred from homology"/>
<keyword evidence="3" id="KW-0472">Membrane</keyword>
<dbReference type="EMBL" id="JAFJYH010000171">
    <property type="protein sequence ID" value="KAG4416904.1"/>
    <property type="molecule type" value="Genomic_DNA"/>
</dbReference>
<feature type="region of interest" description="Disordered" evidence="2">
    <location>
        <begin position="289"/>
        <end position="308"/>
    </location>
</feature>
<sequence length="606" mass="67664">MSVFEETDYSIESPASKGTLSGLNSTRIVNNPKLRHDINFGPELHFRPNLAGEKLARSTIRRPNPFMEPPVTKGTLSELDVTRIVNNPKLRHDINFDPELHFRPNVDGDKGRRKSEKANYFWETMGEQLSTFLDESKQSELELGTEEWCLPATLRAIEDIMKTLVHSEQHSSIEETFDVELLMQQFRLGVADLAKLGQWLSQLLKCHCAPMRDDWVDRVVAKLSKDDCHKDVRVWTDGLQDLVKLLEAMMLDVANHQIRQMRPIFIKDSRRFELKSLIRKPGLSRRPDISAAHAWGPRDSNGPHWPLAGGSGHDPVVLPPGLKYPERLAWKSFQRLINMFTPFSIVCSTTSLFGSASASETTASVTEPVKNRPQAPTSFEIYFKDLLANFASAQAGPILAHSIWALALSCCYIAIKRTNKGSERPASLAALMLVSDIAGVLGGFKYRLVPDTPGAYESEMTDTALTLAMLFNGALSTLYMKSTLDRFRLGRLHTGLILMIGALCAYISAASALWLLDDVKGRYANKTVLFLTLVTPWTAFIGYMYLSALADTPLGIRLDEGRYTEGLTAFVRCILRGDPGGRNARKNNGLNRGRNRGRGQKRNVSA</sequence>
<keyword evidence="3" id="KW-1133">Transmembrane helix</keyword>
<feature type="compositionally biased region" description="Basic residues" evidence="2">
    <location>
        <begin position="593"/>
        <end position="606"/>
    </location>
</feature>
<dbReference type="PANTHER" id="PTHR12832">
    <property type="entry name" value="TESTIS-SPECIFIC PROTEIN PBS13 T-COMPLEX 11"/>
    <property type="match status" value="1"/>
</dbReference>
<dbReference type="GO" id="GO:0010737">
    <property type="term" value="P:protein kinase A signaling"/>
    <property type="evidence" value="ECO:0007669"/>
    <property type="project" value="TreeGrafter"/>
</dbReference>
<comment type="caution">
    <text evidence="4">The sequence shown here is derived from an EMBL/GenBank/DDBJ whole genome shotgun (WGS) entry which is preliminary data.</text>
</comment>
<feature type="transmembrane region" description="Helical" evidence="3">
    <location>
        <begin position="427"/>
        <end position="444"/>
    </location>
</feature>
<keyword evidence="5" id="KW-1185">Reference proteome</keyword>
<organism evidence="4 5">
    <name type="scientific">Cadophora malorum</name>
    <dbReference type="NCBI Taxonomy" id="108018"/>
    <lineage>
        <taxon>Eukaryota</taxon>
        <taxon>Fungi</taxon>
        <taxon>Dikarya</taxon>
        <taxon>Ascomycota</taxon>
        <taxon>Pezizomycotina</taxon>
        <taxon>Leotiomycetes</taxon>
        <taxon>Helotiales</taxon>
        <taxon>Ploettnerulaceae</taxon>
        <taxon>Cadophora</taxon>
    </lineage>
</organism>
<feature type="transmembrane region" description="Helical" evidence="3">
    <location>
        <begin position="398"/>
        <end position="415"/>
    </location>
</feature>
<dbReference type="PANTHER" id="PTHR12832:SF11">
    <property type="entry name" value="LD23868P"/>
    <property type="match status" value="1"/>
</dbReference>
<feature type="region of interest" description="Disordered" evidence="2">
    <location>
        <begin position="1"/>
        <end position="24"/>
    </location>
</feature>
<dbReference type="InterPro" id="IPR008862">
    <property type="entry name" value="Tcp11"/>
</dbReference>
<gene>
    <name evidence="4" type="ORF">IFR04_009982</name>
</gene>
<evidence type="ECO:0000313" key="5">
    <source>
        <dbReference type="Proteomes" id="UP000664132"/>
    </source>
</evidence>
<comment type="similarity">
    <text evidence="1">Belongs to the TCP11 family.</text>
</comment>
<accession>A0A8H7TBM6</accession>
<reference evidence="4" key="1">
    <citation type="submission" date="2021-02" db="EMBL/GenBank/DDBJ databases">
        <title>Genome sequence Cadophora malorum strain M34.</title>
        <authorList>
            <person name="Stefanovic E."/>
            <person name="Vu D."/>
            <person name="Scully C."/>
            <person name="Dijksterhuis J."/>
            <person name="Roader J."/>
            <person name="Houbraken J."/>
        </authorList>
    </citation>
    <scope>NUCLEOTIDE SEQUENCE</scope>
    <source>
        <strain evidence="4">M34</strain>
    </source>
</reference>
<dbReference type="Proteomes" id="UP000664132">
    <property type="component" value="Unassembled WGS sequence"/>
</dbReference>
<feature type="transmembrane region" description="Helical" evidence="3">
    <location>
        <begin position="464"/>
        <end position="480"/>
    </location>
</feature>
<dbReference type="Pfam" id="PF05794">
    <property type="entry name" value="Tcp11"/>
    <property type="match status" value="1"/>
</dbReference>
<protein>
    <submittedName>
        <fullName evidence="4">Uncharacterized protein</fullName>
    </submittedName>
</protein>
<feature type="region of interest" description="Disordered" evidence="2">
    <location>
        <begin position="582"/>
        <end position="606"/>
    </location>
</feature>
<evidence type="ECO:0000256" key="3">
    <source>
        <dbReference type="SAM" id="Phobius"/>
    </source>
</evidence>
<evidence type="ECO:0000313" key="4">
    <source>
        <dbReference type="EMBL" id="KAG4416904.1"/>
    </source>
</evidence>
<name>A0A8H7TBM6_9HELO</name>
<evidence type="ECO:0000256" key="1">
    <source>
        <dbReference type="ARBA" id="ARBA00010954"/>
    </source>
</evidence>
<evidence type="ECO:0000256" key="2">
    <source>
        <dbReference type="SAM" id="MobiDB-lite"/>
    </source>
</evidence>
<dbReference type="OrthoDB" id="276323at2759"/>